<feature type="domain" description="Bifunctional inhibitor/plant lipid transfer protein/seed storage helical" evidence="10">
    <location>
        <begin position="31"/>
        <end position="102"/>
    </location>
</feature>
<evidence type="ECO:0000256" key="7">
    <source>
        <dbReference type="ARBA" id="ARBA00023288"/>
    </source>
</evidence>
<evidence type="ECO:0000256" key="1">
    <source>
        <dbReference type="ARBA" id="ARBA00004609"/>
    </source>
</evidence>
<evidence type="ECO:0000256" key="9">
    <source>
        <dbReference type="SAM" id="SignalP"/>
    </source>
</evidence>
<dbReference type="EMBL" id="SWLB01000022">
    <property type="protein sequence ID" value="KAF3324336.1"/>
    <property type="molecule type" value="Genomic_DNA"/>
</dbReference>
<dbReference type="CDD" id="cd00010">
    <property type="entry name" value="AAI_LTSS"/>
    <property type="match status" value="1"/>
</dbReference>
<dbReference type="FunFam" id="1.10.110.10:FF:000001">
    <property type="entry name" value="Bifunctional inhibitor/lipid-transfer protein/seed storage 2S albumin superfamily protein"/>
    <property type="match status" value="1"/>
</dbReference>
<protein>
    <submittedName>
        <fullName evidence="11">Non-specific lipid transfer protein GPI-anchored 2</fullName>
    </submittedName>
</protein>
<comment type="subcellular location">
    <subcellularLocation>
        <location evidence="1">Cell membrane</location>
        <topology evidence="1">Lipid-anchor</topology>
        <topology evidence="1">GPI-anchor</topology>
    </subcellularLocation>
</comment>
<dbReference type="SMART" id="SM00499">
    <property type="entry name" value="AAI"/>
    <property type="match status" value="1"/>
</dbReference>
<reference evidence="11" key="1">
    <citation type="submission" date="2020-01" db="EMBL/GenBank/DDBJ databases">
        <title>Genome sequence of Kobresia littledalei, the first chromosome-level genome in the family Cyperaceae.</title>
        <authorList>
            <person name="Qu G."/>
        </authorList>
    </citation>
    <scope>NUCLEOTIDE SEQUENCE</scope>
    <source>
        <strain evidence="11">C.B.Clarke</strain>
        <tissue evidence="11">Leaf</tissue>
    </source>
</reference>
<keyword evidence="12" id="KW-1185">Reference proteome</keyword>
<evidence type="ECO:0000256" key="2">
    <source>
        <dbReference type="ARBA" id="ARBA00009748"/>
    </source>
</evidence>
<keyword evidence="3" id="KW-0336">GPI-anchor</keyword>
<keyword evidence="6" id="KW-0325">Glycoprotein</keyword>
<evidence type="ECO:0000313" key="11">
    <source>
        <dbReference type="EMBL" id="KAF3324336.1"/>
    </source>
</evidence>
<comment type="similarity">
    <text evidence="2">Belongs to the plant LTP family.</text>
</comment>
<accession>A0A833QRV9</accession>
<feature type="compositionally biased region" description="Low complexity" evidence="8">
    <location>
        <begin position="119"/>
        <end position="136"/>
    </location>
</feature>
<dbReference type="SUPFAM" id="SSF47699">
    <property type="entry name" value="Bifunctional inhibitor/lipid-transfer protein/seed storage 2S albumin"/>
    <property type="match status" value="1"/>
</dbReference>
<sequence>MSQNLSLAFLATIFITTLFAISTNAQSSSSCTSALLGLSPCLNYIGGNDTTPSGSCCSQLASVVQSEPQCLCSVLNGGSSGSLGITINQTRALALPGACKELIIVLALLLIRILTNGGSPAATTPSSTPSTQNPQTDNTGSKDMPNTVIGSSGTTSQKPNFIFFLALLAAASIARIG</sequence>
<organism evidence="11 12">
    <name type="scientific">Carex littledalei</name>
    <dbReference type="NCBI Taxonomy" id="544730"/>
    <lineage>
        <taxon>Eukaryota</taxon>
        <taxon>Viridiplantae</taxon>
        <taxon>Streptophyta</taxon>
        <taxon>Embryophyta</taxon>
        <taxon>Tracheophyta</taxon>
        <taxon>Spermatophyta</taxon>
        <taxon>Magnoliopsida</taxon>
        <taxon>Liliopsida</taxon>
        <taxon>Poales</taxon>
        <taxon>Cyperaceae</taxon>
        <taxon>Cyperoideae</taxon>
        <taxon>Cariceae</taxon>
        <taxon>Carex</taxon>
        <taxon>Carex subgen. Euthyceras</taxon>
    </lineage>
</organism>
<name>A0A833QRV9_9POAL</name>
<feature type="chain" id="PRO_5032427557" evidence="9">
    <location>
        <begin position="26"/>
        <end position="177"/>
    </location>
</feature>
<dbReference type="PANTHER" id="PTHR33044">
    <property type="entry name" value="BIFUNCTIONAL INHIBITOR/LIPID-TRANSFER PROTEIN/SEED STORAGE 2S ALBUMIN SUPERFAMILY PROTEIN-RELATED"/>
    <property type="match status" value="1"/>
</dbReference>
<evidence type="ECO:0000256" key="5">
    <source>
        <dbReference type="ARBA" id="ARBA00023157"/>
    </source>
</evidence>
<proteinExistence type="inferred from homology"/>
<comment type="caution">
    <text evidence="11">The sequence shown here is derived from an EMBL/GenBank/DDBJ whole genome shotgun (WGS) entry which is preliminary data.</text>
</comment>
<keyword evidence="3" id="KW-0472">Membrane</keyword>
<dbReference type="InterPro" id="IPR016140">
    <property type="entry name" value="Bifunc_inhib/LTP/seed_store"/>
</dbReference>
<dbReference type="GO" id="GO:0008289">
    <property type="term" value="F:lipid binding"/>
    <property type="evidence" value="ECO:0007669"/>
    <property type="project" value="InterPro"/>
</dbReference>
<evidence type="ECO:0000256" key="4">
    <source>
        <dbReference type="ARBA" id="ARBA00022729"/>
    </source>
</evidence>
<feature type="signal peptide" evidence="9">
    <location>
        <begin position="1"/>
        <end position="25"/>
    </location>
</feature>
<gene>
    <name evidence="11" type="ORF">FCM35_KLT11803</name>
</gene>
<keyword evidence="4 9" id="KW-0732">Signal</keyword>
<dbReference type="OrthoDB" id="911994at2759"/>
<dbReference type="AlphaFoldDB" id="A0A833QRV9"/>
<evidence type="ECO:0000256" key="8">
    <source>
        <dbReference type="SAM" id="MobiDB-lite"/>
    </source>
</evidence>
<keyword evidence="7" id="KW-0449">Lipoprotein</keyword>
<evidence type="ECO:0000259" key="10">
    <source>
        <dbReference type="SMART" id="SM00499"/>
    </source>
</evidence>
<dbReference type="Proteomes" id="UP000623129">
    <property type="component" value="Unassembled WGS sequence"/>
</dbReference>
<feature type="region of interest" description="Disordered" evidence="8">
    <location>
        <begin position="119"/>
        <end position="153"/>
    </location>
</feature>
<dbReference type="GO" id="GO:0005886">
    <property type="term" value="C:plasma membrane"/>
    <property type="evidence" value="ECO:0007669"/>
    <property type="project" value="UniProtKB-SubCell"/>
</dbReference>
<dbReference type="InterPro" id="IPR043325">
    <property type="entry name" value="LTSS"/>
</dbReference>
<keyword evidence="5" id="KW-1015">Disulfide bond</keyword>
<dbReference type="InterPro" id="IPR036312">
    <property type="entry name" value="Bifun_inhib/LTP/seed_sf"/>
</dbReference>
<dbReference type="InterPro" id="IPR000528">
    <property type="entry name" value="Plant_nsLTP"/>
</dbReference>
<dbReference type="GO" id="GO:0006869">
    <property type="term" value="P:lipid transport"/>
    <property type="evidence" value="ECO:0007669"/>
    <property type="project" value="InterPro"/>
</dbReference>
<dbReference type="Pfam" id="PF14368">
    <property type="entry name" value="LTP_2"/>
    <property type="match status" value="1"/>
</dbReference>
<dbReference type="Gene3D" id="1.10.110.10">
    <property type="entry name" value="Plant lipid-transfer and hydrophobic proteins"/>
    <property type="match status" value="1"/>
</dbReference>
<dbReference type="GO" id="GO:0098552">
    <property type="term" value="C:side of membrane"/>
    <property type="evidence" value="ECO:0007669"/>
    <property type="project" value="UniProtKB-KW"/>
</dbReference>
<evidence type="ECO:0000256" key="3">
    <source>
        <dbReference type="ARBA" id="ARBA00022622"/>
    </source>
</evidence>
<evidence type="ECO:0000256" key="6">
    <source>
        <dbReference type="ARBA" id="ARBA00023180"/>
    </source>
</evidence>
<dbReference type="PRINTS" id="PR00382">
    <property type="entry name" value="LIPIDTRNSFER"/>
</dbReference>
<evidence type="ECO:0000313" key="12">
    <source>
        <dbReference type="Proteomes" id="UP000623129"/>
    </source>
</evidence>